<dbReference type="Proteomes" id="UP000184222">
    <property type="component" value="Chromosome"/>
</dbReference>
<feature type="transmembrane region" description="Helical" evidence="1">
    <location>
        <begin position="83"/>
        <end position="107"/>
    </location>
</feature>
<proteinExistence type="predicted"/>
<name>A0A1L4BQC5_9GAMM</name>
<evidence type="ECO:0000313" key="3">
    <source>
        <dbReference type="Proteomes" id="UP000184222"/>
    </source>
</evidence>
<accession>A0A1L4BQC5</accession>
<dbReference type="OrthoDB" id="5605719at2"/>
<keyword evidence="3" id="KW-1185">Reference proteome</keyword>
<feature type="transmembrane region" description="Helical" evidence="1">
    <location>
        <begin position="55"/>
        <end position="76"/>
    </location>
</feature>
<reference evidence="2 3" key="1">
    <citation type="journal article" date="2016" name="Appl. Environ. Microbiol.">
        <title>Whole genome relationships among Francisella bacteria of diverse origin define new species and provide specific regions for detection.</title>
        <authorList>
            <person name="Challacombe J.F."/>
            <person name="Petersen J.M."/>
            <person name="Gallegos-Graves V."/>
            <person name="Hodge D."/>
            <person name="Pillai S."/>
            <person name="Kuske C.R."/>
        </authorList>
    </citation>
    <scope>NUCLEOTIDE SEQUENCE [LARGE SCALE GENOMIC DNA]</scope>
    <source>
        <strain evidence="3">TX07-7310</strain>
    </source>
</reference>
<sequence>MKKAFILLDYILKNLFMFIFWFVAGLLVGYIAVYLTSSKDVYNILKGHGFIWTSIYGAIKVSGLLSIIFAIIFAVFDKNKKLLIAPMIVTIIVLYFIQHFLGCFILGCLS</sequence>
<dbReference type="KEGG" id="frx:F7310_01125"/>
<protein>
    <submittedName>
        <fullName evidence="2">Uncharacterized protein</fullName>
    </submittedName>
</protein>
<dbReference type="RefSeq" id="WP_072711242.1">
    <property type="nucleotide sequence ID" value="NZ_CP016796.1"/>
</dbReference>
<gene>
    <name evidence="2" type="ORF">F7310_01125</name>
</gene>
<dbReference type="STRING" id="573570.F7310_01125"/>
<keyword evidence="1" id="KW-0472">Membrane</keyword>
<keyword evidence="1" id="KW-1133">Transmembrane helix</keyword>
<feature type="transmembrane region" description="Helical" evidence="1">
    <location>
        <begin position="12"/>
        <end position="35"/>
    </location>
</feature>
<keyword evidence="1" id="KW-0812">Transmembrane</keyword>
<dbReference type="EMBL" id="CP016796">
    <property type="protein sequence ID" value="API86043.1"/>
    <property type="molecule type" value="Genomic_DNA"/>
</dbReference>
<evidence type="ECO:0000256" key="1">
    <source>
        <dbReference type="SAM" id="Phobius"/>
    </source>
</evidence>
<organism evidence="2 3">
    <name type="scientific">Francisella uliginis</name>
    <dbReference type="NCBI Taxonomy" id="573570"/>
    <lineage>
        <taxon>Bacteria</taxon>
        <taxon>Pseudomonadati</taxon>
        <taxon>Pseudomonadota</taxon>
        <taxon>Gammaproteobacteria</taxon>
        <taxon>Thiotrichales</taxon>
        <taxon>Francisellaceae</taxon>
        <taxon>Francisella</taxon>
    </lineage>
</organism>
<evidence type="ECO:0000313" key="2">
    <source>
        <dbReference type="EMBL" id="API86043.1"/>
    </source>
</evidence>
<dbReference type="AlphaFoldDB" id="A0A1L4BQC5"/>